<dbReference type="SUPFAM" id="SSF52283">
    <property type="entry name" value="Formate/glycerate dehydrogenase catalytic domain-like"/>
    <property type="match status" value="1"/>
</dbReference>
<dbReference type="Pfam" id="PF00389">
    <property type="entry name" value="2-Hacid_dh"/>
    <property type="match status" value="1"/>
</dbReference>
<dbReference type="InterPro" id="IPR043322">
    <property type="entry name" value="CtBP"/>
</dbReference>
<dbReference type="Proteomes" id="UP000050783">
    <property type="component" value="Unassembled WGS sequence"/>
</dbReference>
<dbReference type="STRING" id="81569.RUM4293_04463"/>
<comment type="similarity">
    <text evidence="1 4">Belongs to the D-isomer specific 2-hydroxyacid dehydrogenase family.</text>
</comment>
<dbReference type="InterPro" id="IPR006140">
    <property type="entry name" value="D-isomer_DH_NAD-bd"/>
</dbReference>
<evidence type="ECO:0000313" key="7">
    <source>
        <dbReference type="EMBL" id="CUH46512.1"/>
    </source>
</evidence>
<dbReference type="AlphaFoldDB" id="A0A0P1EV70"/>
<feature type="domain" description="D-isomer specific 2-hydroxyacid dehydrogenase catalytic" evidence="5">
    <location>
        <begin position="29"/>
        <end position="334"/>
    </location>
</feature>
<sequence length="343" mass="37311">MTDRANFPPRTDRPKVVITDYDFGDVAVETEILEAAGAEVIALQAKRQEDLFDVAPHCAAMMNQYARIGKETITRMRNCEVIARYGVGVDIVDVGTATEQGILVTNVQNYCTEEVADHAIALWLTLARKLPDYDRATHAGVWQWQSGQPVYRLRGRTMGVVSLGKIGQAIVARAQSFGVAVIAYDPYLPREAAAKLGVELVSKPELLARSDYILMQAPMTPNTHHFLSDAEFSVMKPGAILVNTGRGPTVDNKALFRALTEGHLAAAGLDDPEEEPAKRANWTPDNNPLFTLPNVLVTPHAAYYSEESIHAARVTAATQVAKVLTGQKPDYTVNADALAVSTA</sequence>
<evidence type="ECO:0000256" key="3">
    <source>
        <dbReference type="ARBA" id="ARBA00023027"/>
    </source>
</evidence>
<dbReference type="OrthoDB" id="9793626at2"/>
<evidence type="ECO:0000259" key="5">
    <source>
        <dbReference type="Pfam" id="PF00389"/>
    </source>
</evidence>
<dbReference type="CDD" id="cd05299">
    <property type="entry name" value="CtBP_dh"/>
    <property type="match status" value="1"/>
</dbReference>
<name>A0A0P1EV70_9RHOB</name>
<dbReference type="Gene3D" id="3.40.50.720">
    <property type="entry name" value="NAD(P)-binding Rossmann-like Domain"/>
    <property type="match status" value="2"/>
</dbReference>
<evidence type="ECO:0000256" key="1">
    <source>
        <dbReference type="ARBA" id="ARBA00005854"/>
    </source>
</evidence>
<dbReference type="EC" id="1.1.1.95" evidence="7"/>
<dbReference type="PANTHER" id="PTHR42789:SF1">
    <property type="entry name" value="D-ISOMER SPECIFIC 2-HYDROXYACID DEHYDROGENASE FAMILY PROTEIN (AFU_ORTHOLOGUE AFUA_6G10090)"/>
    <property type="match status" value="1"/>
</dbReference>
<evidence type="ECO:0000313" key="8">
    <source>
        <dbReference type="Proteomes" id="UP000050783"/>
    </source>
</evidence>
<evidence type="ECO:0000259" key="6">
    <source>
        <dbReference type="Pfam" id="PF02826"/>
    </source>
</evidence>
<reference evidence="7 8" key="1">
    <citation type="submission" date="2015-09" db="EMBL/GenBank/DDBJ databases">
        <authorList>
            <consortium name="Swine Surveillance"/>
        </authorList>
    </citation>
    <scope>NUCLEOTIDE SEQUENCE [LARGE SCALE GENOMIC DNA]</scope>
    <source>
        <strain evidence="7 8">CECT 4292</strain>
    </source>
</reference>
<dbReference type="EMBL" id="CYPU01000011">
    <property type="protein sequence ID" value="CUH46512.1"/>
    <property type="molecule type" value="Genomic_DNA"/>
</dbReference>
<feature type="domain" description="D-isomer specific 2-hydroxyacid dehydrogenase NAD-binding" evidence="6">
    <location>
        <begin position="120"/>
        <end position="302"/>
    </location>
</feature>
<dbReference type="InterPro" id="IPR036291">
    <property type="entry name" value="NAD(P)-bd_dom_sf"/>
</dbReference>
<gene>
    <name evidence="7" type="primary">serA_1</name>
    <name evidence="7" type="ORF">RUA4292_00678</name>
</gene>
<dbReference type="GO" id="GO:0004617">
    <property type="term" value="F:phosphoglycerate dehydrogenase activity"/>
    <property type="evidence" value="ECO:0007669"/>
    <property type="project" value="UniProtKB-EC"/>
</dbReference>
<dbReference type="GO" id="GO:0003714">
    <property type="term" value="F:transcription corepressor activity"/>
    <property type="evidence" value="ECO:0007669"/>
    <property type="project" value="InterPro"/>
</dbReference>
<keyword evidence="2 4" id="KW-0560">Oxidoreductase</keyword>
<protein>
    <submittedName>
        <fullName evidence="7">D-3-phosphoglycerate dehydrogenase</fullName>
        <ecNumber evidence="7">1.1.1.95</ecNumber>
    </submittedName>
</protein>
<dbReference type="InterPro" id="IPR050857">
    <property type="entry name" value="D-2-hydroxyacid_DH"/>
</dbReference>
<dbReference type="GeneID" id="55491970"/>
<dbReference type="InterPro" id="IPR006139">
    <property type="entry name" value="D-isomer_2_OHA_DH_cat_dom"/>
</dbReference>
<dbReference type="PANTHER" id="PTHR42789">
    <property type="entry name" value="D-ISOMER SPECIFIC 2-HYDROXYACID DEHYDROGENASE FAMILY PROTEIN (AFU_ORTHOLOGUE AFUA_6G10090)"/>
    <property type="match status" value="1"/>
</dbReference>
<keyword evidence="3" id="KW-0520">NAD</keyword>
<dbReference type="RefSeq" id="WP_058276297.1">
    <property type="nucleotide sequence ID" value="NZ_CYPU01000011.1"/>
</dbReference>
<accession>A0A0P1EV70</accession>
<proteinExistence type="inferred from homology"/>
<evidence type="ECO:0000256" key="4">
    <source>
        <dbReference type="RuleBase" id="RU003719"/>
    </source>
</evidence>
<evidence type="ECO:0000256" key="2">
    <source>
        <dbReference type="ARBA" id="ARBA00023002"/>
    </source>
</evidence>
<dbReference type="SUPFAM" id="SSF51735">
    <property type="entry name" value="NAD(P)-binding Rossmann-fold domains"/>
    <property type="match status" value="1"/>
</dbReference>
<organism evidence="7 8">
    <name type="scientific">Ruegeria atlantica</name>
    <dbReference type="NCBI Taxonomy" id="81569"/>
    <lineage>
        <taxon>Bacteria</taxon>
        <taxon>Pseudomonadati</taxon>
        <taxon>Pseudomonadota</taxon>
        <taxon>Alphaproteobacteria</taxon>
        <taxon>Rhodobacterales</taxon>
        <taxon>Roseobacteraceae</taxon>
        <taxon>Ruegeria</taxon>
    </lineage>
</organism>
<dbReference type="GO" id="GO:0051287">
    <property type="term" value="F:NAD binding"/>
    <property type="evidence" value="ECO:0007669"/>
    <property type="project" value="InterPro"/>
</dbReference>
<dbReference type="Pfam" id="PF02826">
    <property type="entry name" value="2-Hacid_dh_C"/>
    <property type="match status" value="1"/>
</dbReference>